<feature type="compositionally biased region" description="Polar residues" evidence="2">
    <location>
        <begin position="345"/>
        <end position="355"/>
    </location>
</feature>
<feature type="region of interest" description="Disordered" evidence="2">
    <location>
        <begin position="133"/>
        <end position="156"/>
    </location>
</feature>
<dbReference type="Pfam" id="PF00611">
    <property type="entry name" value="FCH"/>
    <property type="match status" value="1"/>
</dbReference>
<reference evidence="4" key="2">
    <citation type="submission" date="2020-01" db="EMBL/GenBank/DDBJ databases">
        <authorList>
            <person name="Perkins V."/>
            <person name="Lessard M.-H."/>
            <person name="Dugat-Bony E."/>
            <person name="Frenette M."/>
            <person name="Labrie S."/>
        </authorList>
    </citation>
    <scope>NUCLEOTIDE SEQUENCE</scope>
    <source>
        <strain evidence="4">LMA-70</strain>
    </source>
</reference>
<name>A0A9P5KU07_GEOCN</name>
<dbReference type="InterPro" id="IPR001060">
    <property type="entry name" value="FCH_dom"/>
</dbReference>
<feature type="compositionally biased region" description="Basic and acidic residues" evidence="2">
    <location>
        <begin position="412"/>
        <end position="438"/>
    </location>
</feature>
<dbReference type="GO" id="GO:0005886">
    <property type="term" value="C:plasma membrane"/>
    <property type="evidence" value="ECO:0007669"/>
    <property type="project" value="TreeGrafter"/>
</dbReference>
<comment type="caution">
    <text evidence="4">The sequence shown here is derived from an EMBL/GenBank/DDBJ whole genome shotgun (WGS) entry which is preliminary data.</text>
</comment>
<feature type="compositionally biased region" description="Basic and acidic residues" evidence="2">
    <location>
        <begin position="136"/>
        <end position="153"/>
    </location>
</feature>
<dbReference type="AlphaFoldDB" id="A0A9P5KU07"/>
<dbReference type="PROSITE" id="PS51072">
    <property type="entry name" value="MHD"/>
    <property type="match status" value="1"/>
</dbReference>
<protein>
    <recommendedName>
        <fullName evidence="3">MHD domain-containing protein</fullName>
    </recommendedName>
</protein>
<evidence type="ECO:0000256" key="1">
    <source>
        <dbReference type="ARBA" id="ARBA00022583"/>
    </source>
</evidence>
<feature type="compositionally biased region" description="Low complexity" evidence="2">
    <location>
        <begin position="878"/>
        <end position="912"/>
    </location>
</feature>
<feature type="region of interest" description="Disordered" evidence="2">
    <location>
        <begin position="871"/>
        <end position="912"/>
    </location>
</feature>
<dbReference type="GO" id="GO:0032185">
    <property type="term" value="P:septin cytoskeleton organization"/>
    <property type="evidence" value="ECO:0007669"/>
    <property type="project" value="TreeGrafter"/>
</dbReference>
<dbReference type="SUPFAM" id="SSF103657">
    <property type="entry name" value="BAR/IMD domain-like"/>
    <property type="match status" value="1"/>
</dbReference>
<keyword evidence="1" id="KW-0254">Endocytosis</keyword>
<dbReference type="GO" id="GO:0030139">
    <property type="term" value="C:endocytic vesicle"/>
    <property type="evidence" value="ECO:0007669"/>
    <property type="project" value="TreeGrafter"/>
</dbReference>
<dbReference type="PANTHER" id="PTHR23065">
    <property type="entry name" value="PROLINE-SERINE-THREONINE PHOSPHATASE INTERACTING PROTEIN 1"/>
    <property type="match status" value="1"/>
</dbReference>
<feature type="compositionally biased region" description="Low complexity" evidence="2">
    <location>
        <begin position="389"/>
        <end position="400"/>
    </location>
</feature>
<proteinExistence type="predicted"/>
<dbReference type="InterPro" id="IPR028565">
    <property type="entry name" value="MHD"/>
</dbReference>
<dbReference type="GO" id="GO:0032153">
    <property type="term" value="C:cell division site"/>
    <property type="evidence" value="ECO:0007669"/>
    <property type="project" value="TreeGrafter"/>
</dbReference>
<accession>A0A9P5KU07</accession>
<dbReference type="Gene3D" id="1.20.1270.60">
    <property type="entry name" value="Arfaptin homology (AH) domain/BAR domain"/>
    <property type="match status" value="1"/>
</dbReference>
<feature type="compositionally biased region" description="Polar residues" evidence="2">
    <location>
        <begin position="306"/>
        <end position="335"/>
    </location>
</feature>
<dbReference type="InterPro" id="IPR018808">
    <property type="entry name" value="Muniscin_C"/>
</dbReference>
<feature type="domain" description="MHD" evidence="3">
    <location>
        <begin position="604"/>
        <end position="849"/>
    </location>
</feature>
<sequence>MAQQRTQYANSILPTYRPVDAAKVLKSRIVSAEQLNSEVAEWFKERARIEQTYAEELERLSRRNFSTLQNSGLFEAVWMTILSSTRDNSKAASSFAHKIHHDVEQPLRHFSSQPQWEDMKTLHRELETLAHTYQSNDDKLRKKNKQPDDETRAQWESQAPYLLEQSEIIDESRLGYLKNSLTTFGTIEADYSDKSLKISEKILNNVLSFEPLDELAAFAAQVSKGDELQNANHTFVAPHGSNRATSVSESLRNSITNHSDGFSDTHSTGHRDESSSSTPSKLRSKVGSIFRSSKKKNKDKGGSHLPSISDTPSSSADRSRYRNSTNSASTPTRSFNEPIEPPAPSFNTGLVSQIGQKAKPPPPPARKANGFGNIPPVSASHREQTRFDAPNSPISISAPPRNHGPVPEEPSYDGHVDVPTTIREETGGDERSAKPFRIDIKPDTIADANRDDDDVALSEIASNLRKRNTLSGRSQRGRRDIQSTLFTNIQPASVEDEKFGRTSLPSSPATGPGESIHTISEVAETPAPTSATIPAVAAEVPAAAPVTNGLPPVAETVSSPPPAAPVAADTQSLLSEGSNVPVSSAPVSAPIAGATLVHPPLPTGPGLNASIVEVVSAVVTDGNVSRAQLVGEIALNYRGDSPYATVRVSNQKIFDYISANEEFVKAIDSSKGLYKVSLNSIANGPESIGFKFIAQSAEKFVPVDFSPIWRIEPNQSSLILAYKVADSFLRESPIVLHDLVISVPVEGGNAVSVLSKPHGIFSKAKQRIVWRFPQPVVVKAGFEERLVCRFITEGPTREAAKGIEVKFRMISEGKSRIPSSVEVNGDESLGHRVVLDYNEDENADAWKPVDSIVSVNSGRFVVHAEQNVEVRLPQKPVQQSAQEPQQQQPQQPQQQQQPTATSPAPAQAEPTA</sequence>
<evidence type="ECO:0000256" key="2">
    <source>
        <dbReference type="SAM" id="MobiDB-lite"/>
    </source>
</evidence>
<reference evidence="4" key="1">
    <citation type="journal article" date="2020" name="Front. Microbiol.">
        <title>Phenotypic and Genetic Characterization of the Cheese Ripening Yeast Geotrichum candidum.</title>
        <authorList>
            <person name="Perkins V."/>
            <person name="Vignola S."/>
            <person name="Lessard M.H."/>
            <person name="Plante P.L."/>
            <person name="Corbeil J."/>
            <person name="Dugat-Bony E."/>
            <person name="Frenette M."/>
            <person name="Labrie S."/>
        </authorList>
    </citation>
    <scope>NUCLEOTIDE SEQUENCE</scope>
    <source>
        <strain evidence="4">LMA-70</strain>
    </source>
</reference>
<dbReference type="SMART" id="SM00055">
    <property type="entry name" value="FCH"/>
    <property type="match status" value="1"/>
</dbReference>
<evidence type="ECO:0000313" key="4">
    <source>
        <dbReference type="EMBL" id="KAF5099524.1"/>
    </source>
</evidence>
<dbReference type="Pfam" id="PF10291">
    <property type="entry name" value="muHD"/>
    <property type="match status" value="1"/>
</dbReference>
<dbReference type="Proteomes" id="UP000750522">
    <property type="component" value="Unassembled WGS sequence"/>
</dbReference>
<feature type="compositionally biased region" description="Polar residues" evidence="2">
    <location>
        <begin position="242"/>
        <end position="260"/>
    </location>
</feature>
<dbReference type="EMBL" id="QQZK01000058">
    <property type="protein sequence ID" value="KAF5099524.1"/>
    <property type="molecule type" value="Genomic_DNA"/>
</dbReference>
<dbReference type="InterPro" id="IPR027267">
    <property type="entry name" value="AH/BAR_dom_sf"/>
</dbReference>
<dbReference type="GO" id="GO:0006897">
    <property type="term" value="P:endocytosis"/>
    <property type="evidence" value="ECO:0007669"/>
    <property type="project" value="UniProtKB-KW"/>
</dbReference>
<feature type="region of interest" description="Disordered" evidence="2">
    <location>
        <begin position="492"/>
        <end position="514"/>
    </location>
</feature>
<dbReference type="PANTHER" id="PTHR23065:SF54">
    <property type="entry name" value="SUPPRESSOR OF YEAST PROFILIN DELETION"/>
    <property type="match status" value="1"/>
</dbReference>
<feature type="compositionally biased region" description="Basic and acidic residues" evidence="2">
    <location>
        <begin position="261"/>
        <end position="274"/>
    </location>
</feature>
<organism evidence="4 5">
    <name type="scientific">Geotrichum candidum</name>
    <name type="common">Oospora lactis</name>
    <name type="synonym">Dipodascus geotrichum</name>
    <dbReference type="NCBI Taxonomy" id="1173061"/>
    <lineage>
        <taxon>Eukaryota</taxon>
        <taxon>Fungi</taxon>
        <taxon>Dikarya</taxon>
        <taxon>Ascomycota</taxon>
        <taxon>Saccharomycotina</taxon>
        <taxon>Dipodascomycetes</taxon>
        <taxon>Dipodascales</taxon>
        <taxon>Dipodascaceae</taxon>
        <taxon>Geotrichum</taxon>
    </lineage>
</organism>
<gene>
    <name evidence="4" type="ORF">DV451_002923</name>
</gene>
<evidence type="ECO:0000259" key="3">
    <source>
        <dbReference type="PROSITE" id="PS51072"/>
    </source>
</evidence>
<evidence type="ECO:0000313" key="5">
    <source>
        <dbReference type="Proteomes" id="UP000750522"/>
    </source>
</evidence>
<feature type="region of interest" description="Disordered" evidence="2">
    <location>
        <begin position="235"/>
        <end position="438"/>
    </location>
</feature>